<keyword evidence="2" id="KW-1185">Reference proteome</keyword>
<keyword evidence="1" id="KW-0223">Dioxygenase</keyword>
<dbReference type="Gene3D" id="2.60.120.10">
    <property type="entry name" value="Jelly Rolls"/>
    <property type="match status" value="1"/>
</dbReference>
<gene>
    <name evidence="1" type="ORF">CAP51_13295</name>
</gene>
<dbReference type="RefSeq" id="WP_087621249.1">
    <property type="nucleotide sequence ID" value="NZ_NEXX01000005.1"/>
</dbReference>
<proteinExistence type="predicted"/>
<accession>A0A1Z9YVL1</accession>
<evidence type="ECO:0000313" key="1">
    <source>
        <dbReference type="EMBL" id="OUY06244.1"/>
    </source>
</evidence>
<dbReference type="AlphaFoldDB" id="A0A1Z9YVL1"/>
<protein>
    <submittedName>
        <fullName evidence="1">Hydroxyquinol 1,2-dioxygenase</fullName>
    </submittedName>
</protein>
<sequence length="163" mass="18213">MNTYTTKFGSLDNYEKGNIQLIQGKASNYVFSNIFEVAKNAKPYDKTIVGINQKFVIETIRAEGTSSWFTCSHDEFVISMDGEVRVDFLKLNESVDIQIEGTQLAGSEPNGQPMGYVVLKEGHQAILPAGTAYRFDSQKPTTLLLQTIHGPLSLEKWDEICLK</sequence>
<organism evidence="1 2">
    <name type="scientific">Acinetobacter populi</name>
    <dbReference type="NCBI Taxonomy" id="1582270"/>
    <lineage>
        <taxon>Bacteria</taxon>
        <taxon>Pseudomonadati</taxon>
        <taxon>Pseudomonadota</taxon>
        <taxon>Gammaproteobacteria</taxon>
        <taxon>Moraxellales</taxon>
        <taxon>Moraxellaceae</taxon>
        <taxon>Acinetobacter</taxon>
    </lineage>
</organism>
<dbReference type="EMBL" id="NEXX01000005">
    <property type="protein sequence ID" value="OUY06244.1"/>
    <property type="molecule type" value="Genomic_DNA"/>
</dbReference>
<comment type="caution">
    <text evidence="1">The sequence shown here is derived from an EMBL/GenBank/DDBJ whole genome shotgun (WGS) entry which is preliminary data.</text>
</comment>
<dbReference type="Proteomes" id="UP000196536">
    <property type="component" value="Unassembled WGS sequence"/>
</dbReference>
<dbReference type="GO" id="GO:0051213">
    <property type="term" value="F:dioxygenase activity"/>
    <property type="evidence" value="ECO:0007669"/>
    <property type="project" value="UniProtKB-KW"/>
</dbReference>
<keyword evidence="1" id="KW-0560">Oxidoreductase</keyword>
<dbReference type="InterPro" id="IPR014710">
    <property type="entry name" value="RmlC-like_jellyroll"/>
</dbReference>
<name>A0A1Z9YVL1_9GAMM</name>
<evidence type="ECO:0000313" key="2">
    <source>
        <dbReference type="Proteomes" id="UP000196536"/>
    </source>
</evidence>
<dbReference type="OrthoDB" id="8442236at2"/>
<reference evidence="1 2" key="1">
    <citation type="submission" date="2017-05" db="EMBL/GenBank/DDBJ databases">
        <title>Acinetobacter populi ANC 5415 (= PBJ7), whole genome shotgun sequencing project.</title>
        <authorList>
            <person name="Nemec A."/>
            <person name="Radolfova-Krizova L."/>
        </authorList>
    </citation>
    <scope>NUCLEOTIDE SEQUENCE [LARGE SCALE GENOMIC DNA]</scope>
    <source>
        <strain evidence="1 2">PBJ7</strain>
    </source>
</reference>